<keyword evidence="3" id="KW-0106">Calcium</keyword>
<keyword evidence="2" id="KW-0677">Repeat</keyword>
<dbReference type="SMART" id="SM00054">
    <property type="entry name" value="EFh"/>
    <property type="match status" value="4"/>
</dbReference>
<keyword evidence="7" id="KW-1185">Reference proteome</keyword>
<dbReference type="PANTHER" id="PTHR23048:SF45">
    <property type="entry name" value="CALMODULIN LIKE 4"/>
    <property type="match status" value="1"/>
</dbReference>
<dbReference type="InterPro" id="IPR018247">
    <property type="entry name" value="EF_Hand_1_Ca_BS"/>
</dbReference>
<gene>
    <name evidence="8" type="primary">LOC100203213</name>
</gene>
<evidence type="ECO:0000256" key="1">
    <source>
        <dbReference type="ARBA" id="ARBA00007828"/>
    </source>
</evidence>
<dbReference type="PANTHER" id="PTHR23048">
    <property type="entry name" value="MYOSIN LIGHT CHAIN 1, 3"/>
    <property type="match status" value="1"/>
</dbReference>
<evidence type="ECO:0000256" key="4">
    <source>
        <dbReference type="ARBA" id="ARBA00023223"/>
    </source>
</evidence>
<dbReference type="SUPFAM" id="SSF47473">
    <property type="entry name" value="EF-hand"/>
    <property type="match status" value="1"/>
</dbReference>
<dbReference type="InterPro" id="IPR011992">
    <property type="entry name" value="EF-hand-dom_pair"/>
</dbReference>
<dbReference type="PROSITE" id="PS00018">
    <property type="entry name" value="EF_HAND_1"/>
    <property type="match status" value="2"/>
</dbReference>
<dbReference type="Gene3D" id="1.10.238.10">
    <property type="entry name" value="EF-hand"/>
    <property type="match status" value="2"/>
</dbReference>
<dbReference type="Pfam" id="PF13499">
    <property type="entry name" value="EF-hand_7"/>
    <property type="match status" value="2"/>
</dbReference>
<feature type="domain" description="EF-hand" evidence="6">
    <location>
        <begin position="81"/>
        <end position="116"/>
    </location>
</feature>
<evidence type="ECO:0000256" key="3">
    <source>
        <dbReference type="ARBA" id="ARBA00022837"/>
    </source>
</evidence>
<name>A0ABM4CVB6_HYDVU</name>
<organism evidence="7 8">
    <name type="scientific">Hydra vulgaris</name>
    <name type="common">Hydra</name>
    <name type="synonym">Hydra attenuata</name>
    <dbReference type="NCBI Taxonomy" id="6087"/>
    <lineage>
        <taxon>Eukaryota</taxon>
        <taxon>Metazoa</taxon>
        <taxon>Cnidaria</taxon>
        <taxon>Hydrozoa</taxon>
        <taxon>Hydroidolina</taxon>
        <taxon>Anthoathecata</taxon>
        <taxon>Aplanulata</taxon>
        <taxon>Hydridae</taxon>
        <taxon>Hydra</taxon>
    </lineage>
</organism>
<dbReference type="RefSeq" id="XP_065665877.1">
    <property type="nucleotide sequence ID" value="XM_065809805.1"/>
</dbReference>
<evidence type="ECO:0000256" key="5">
    <source>
        <dbReference type="ARBA" id="ARBA00023262"/>
    </source>
</evidence>
<evidence type="ECO:0000313" key="8">
    <source>
        <dbReference type="RefSeq" id="XP_065665877.1"/>
    </source>
</evidence>
<dbReference type="GeneID" id="100203213"/>
<feature type="domain" description="EF-hand" evidence="6">
    <location>
        <begin position="7"/>
        <end position="42"/>
    </location>
</feature>
<dbReference type="InterPro" id="IPR050230">
    <property type="entry name" value="CALM/Myosin/TropC-like"/>
</dbReference>
<dbReference type="Proteomes" id="UP001652625">
    <property type="component" value="Chromosome 11"/>
</dbReference>
<accession>A0ABM4CVB6</accession>
<protein>
    <submittedName>
        <fullName evidence="8">Calmodulin</fullName>
    </submittedName>
</protein>
<keyword evidence="5" id="KW-0599">Photoprotein</keyword>
<dbReference type="PROSITE" id="PS50222">
    <property type="entry name" value="EF_HAND_2"/>
    <property type="match status" value="3"/>
</dbReference>
<feature type="domain" description="EF-hand" evidence="6">
    <location>
        <begin position="43"/>
        <end position="78"/>
    </location>
</feature>
<evidence type="ECO:0000313" key="7">
    <source>
        <dbReference type="Proteomes" id="UP001652625"/>
    </source>
</evidence>
<sequence>MDKLSEEQIKEFRDAFTAFDKDNNGFITSSELVTVLRSLGLNPTEKEICRIINEVDFDGNGKIDFSEFVSLMTSQGDQMAWSDNDLVEAFRTFDTEDEGFISAIELFYVLNRLDDNTVTSKDIEDLVKTKNLNTNRKIDFNEFKKLARPEINLPKEAIMNNDHLQNFLDLIWFK</sequence>
<proteinExistence type="inferred from homology"/>
<dbReference type="CDD" id="cd00051">
    <property type="entry name" value="EFh"/>
    <property type="match status" value="1"/>
</dbReference>
<comment type="similarity">
    <text evidence="1">Belongs to the aequorin family.</text>
</comment>
<dbReference type="InterPro" id="IPR002048">
    <property type="entry name" value="EF_hand_dom"/>
</dbReference>
<evidence type="ECO:0000256" key="2">
    <source>
        <dbReference type="ARBA" id="ARBA00022737"/>
    </source>
</evidence>
<keyword evidence="4" id="KW-0455">Luminescence</keyword>
<reference evidence="8" key="1">
    <citation type="submission" date="2025-08" db="UniProtKB">
        <authorList>
            <consortium name="RefSeq"/>
        </authorList>
    </citation>
    <scope>IDENTIFICATION</scope>
</reference>
<evidence type="ECO:0000259" key="6">
    <source>
        <dbReference type="PROSITE" id="PS50222"/>
    </source>
</evidence>